<proteinExistence type="predicted"/>
<dbReference type="EMBL" id="JAUJYO010000011">
    <property type="protein sequence ID" value="KAK1304705.1"/>
    <property type="molecule type" value="Genomic_DNA"/>
</dbReference>
<feature type="region of interest" description="Disordered" evidence="1">
    <location>
        <begin position="190"/>
        <end position="217"/>
    </location>
</feature>
<organism evidence="2 3">
    <name type="scientific">Acorus calamus</name>
    <name type="common">Sweet flag</name>
    <dbReference type="NCBI Taxonomy" id="4465"/>
    <lineage>
        <taxon>Eukaryota</taxon>
        <taxon>Viridiplantae</taxon>
        <taxon>Streptophyta</taxon>
        <taxon>Embryophyta</taxon>
        <taxon>Tracheophyta</taxon>
        <taxon>Spermatophyta</taxon>
        <taxon>Magnoliopsida</taxon>
        <taxon>Liliopsida</taxon>
        <taxon>Acoraceae</taxon>
        <taxon>Acorus</taxon>
    </lineage>
</organism>
<evidence type="ECO:0000256" key="1">
    <source>
        <dbReference type="SAM" id="MobiDB-lite"/>
    </source>
</evidence>
<feature type="region of interest" description="Disordered" evidence="1">
    <location>
        <begin position="48"/>
        <end position="69"/>
    </location>
</feature>
<protein>
    <submittedName>
        <fullName evidence="2">Uncharacterized protein</fullName>
    </submittedName>
</protein>
<accession>A0AAV9DUG6</accession>
<gene>
    <name evidence="2" type="ORF">QJS10_CPB11g01734</name>
</gene>
<keyword evidence="3" id="KW-1185">Reference proteome</keyword>
<dbReference type="PANTHER" id="PTHR36808">
    <property type="entry name" value="TRANSCRIPTIONAL REGULATOR ATRX-LIKE PROTEIN"/>
    <property type="match status" value="1"/>
</dbReference>
<feature type="region of interest" description="Disordered" evidence="1">
    <location>
        <begin position="1"/>
        <end position="35"/>
    </location>
</feature>
<dbReference type="Proteomes" id="UP001180020">
    <property type="component" value="Unassembled WGS sequence"/>
</dbReference>
<dbReference type="PANTHER" id="PTHR36808:SF1">
    <property type="entry name" value="TRANSCRIPTIONAL REGULATOR ATRX-LIKE PROTEIN"/>
    <property type="match status" value="1"/>
</dbReference>
<sequence length="276" mass="29593">MGQWRNGSEATKTDANGTEAIAEAMGQRRNDNEATEVDAAGTEAIAKASSITMGQQKNEGEATKTDANGLATTEVDDLESILRQKALENFKKFRDSAKRQVMKGDENDENNDAMRVISKPISKTISIRSEIVRVSHDIIDITTNPSVNSTSVGGSVRLSEEGCNLKEPKPVQESSNNVLLEGVTNEKVINKQGSSGGGGDARVAKADGRASPPPNGAAICNNPVMSGEQQKVETKDGSEFQQKTMSVMRGGEAVQVSYKVYIPKKAPALARRQLQR</sequence>
<feature type="compositionally biased region" description="Polar residues" evidence="1">
    <location>
        <begin position="1"/>
        <end position="16"/>
    </location>
</feature>
<reference evidence="2" key="1">
    <citation type="journal article" date="2023" name="Nat. Commun.">
        <title>Diploid and tetraploid genomes of Acorus and the evolution of monocots.</title>
        <authorList>
            <person name="Ma L."/>
            <person name="Liu K.W."/>
            <person name="Li Z."/>
            <person name="Hsiao Y.Y."/>
            <person name="Qi Y."/>
            <person name="Fu T."/>
            <person name="Tang G.D."/>
            <person name="Zhang D."/>
            <person name="Sun W.H."/>
            <person name="Liu D.K."/>
            <person name="Li Y."/>
            <person name="Chen G.Z."/>
            <person name="Liu X.D."/>
            <person name="Liao X.Y."/>
            <person name="Jiang Y.T."/>
            <person name="Yu X."/>
            <person name="Hao Y."/>
            <person name="Huang J."/>
            <person name="Zhao X.W."/>
            <person name="Ke S."/>
            <person name="Chen Y.Y."/>
            <person name="Wu W.L."/>
            <person name="Hsu J.L."/>
            <person name="Lin Y.F."/>
            <person name="Huang M.D."/>
            <person name="Li C.Y."/>
            <person name="Huang L."/>
            <person name="Wang Z.W."/>
            <person name="Zhao X."/>
            <person name="Zhong W.Y."/>
            <person name="Peng D.H."/>
            <person name="Ahmad S."/>
            <person name="Lan S."/>
            <person name="Zhang J.S."/>
            <person name="Tsai W.C."/>
            <person name="Van de Peer Y."/>
            <person name="Liu Z.J."/>
        </authorList>
    </citation>
    <scope>NUCLEOTIDE SEQUENCE</scope>
    <source>
        <strain evidence="2">CP</strain>
    </source>
</reference>
<reference evidence="2" key="2">
    <citation type="submission" date="2023-06" db="EMBL/GenBank/DDBJ databases">
        <authorList>
            <person name="Ma L."/>
            <person name="Liu K.-W."/>
            <person name="Li Z."/>
            <person name="Hsiao Y.-Y."/>
            <person name="Qi Y."/>
            <person name="Fu T."/>
            <person name="Tang G."/>
            <person name="Zhang D."/>
            <person name="Sun W.-H."/>
            <person name="Liu D.-K."/>
            <person name="Li Y."/>
            <person name="Chen G.-Z."/>
            <person name="Liu X.-D."/>
            <person name="Liao X.-Y."/>
            <person name="Jiang Y.-T."/>
            <person name="Yu X."/>
            <person name="Hao Y."/>
            <person name="Huang J."/>
            <person name="Zhao X.-W."/>
            <person name="Ke S."/>
            <person name="Chen Y.-Y."/>
            <person name="Wu W.-L."/>
            <person name="Hsu J.-L."/>
            <person name="Lin Y.-F."/>
            <person name="Huang M.-D."/>
            <person name="Li C.-Y."/>
            <person name="Huang L."/>
            <person name="Wang Z.-W."/>
            <person name="Zhao X."/>
            <person name="Zhong W.-Y."/>
            <person name="Peng D.-H."/>
            <person name="Ahmad S."/>
            <person name="Lan S."/>
            <person name="Zhang J.-S."/>
            <person name="Tsai W.-C."/>
            <person name="Van De Peer Y."/>
            <person name="Liu Z.-J."/>
        </authorList>
    </citation>
    <scope>NUCLEOTIDE SEQUENCE</scope>
    <source>
        <strain evidence="2">CP</strain>
        <tissue evidence="2">Leaves</tissue>
    </source>
</reference>
<dbReference type="AlphaFoldDB" id="A0AAV9DUG6"/>
<evidence type="ECO:0000313" key="2">
    <source>
        <dbReference type="EMBL" id="KAK1304705.1"/>
    </source>
</evidence>
<comment type="caution">
    <text evidence="2">The sequence shown here is derived from an EMBL/GenBank/DDBJ whole genome shotgun (WGS) entry which is preliminary data.</text>
</comment>
<evidence type="ECO:0000313" key="3">
    <source>
        <dbReference type="Proteomes" id="UP001180020"/>
    </source>
</evidence>
<name>A0AAV9DUG6_ACOCL</name>